<dbReference type="EMBL" id="UINC01001368">
    <property type="protein sequence ID" value="SUZ78805.1"/>
    <property type="molecule type" value="Genomic_DNA"/>
</dbReference>
<protein>
    <submittedName>
        <fullName evidence="1">Uncharacterized protein</fullName>
    </submittedName>
</protein>
<gene>
    <name evidence="1" type="ORF">METZ01_LOCUS31659</name>
</gene>
<reference evidence="1" key="1">
    <citation type="submission" date="2018-05" db="EMBL/GenBank/DDBJ databases">
        <authorList>
            <person name="Lanie J.A."/>
            <person name="Ng W.-L."/>
            <person name="Kazmierczak K.M."/>
            <person name="Andrzejewski T.M."/>
            <person name="Davidsen T.M."/>
            <person name="Wayne K.J."/>
            <person name="Tettelin H."/>
            <person name="Glass J.I."/>
            <person name="Rusch D."/>
            <person name="Podicherti R."/>
            <person name="Tsui H.-C.T."/>
            <person name="Winkler M.E."/>
        </authorList>
    </citation>
    <scope>NUCLEOTIDE SEQUENCE</scope>
</reference>
<sequence>MGTSDRLNPTGTTTTSPVQDDTLMVTCLARRLSRML</sequence>
<organism evidence="1">
    <name type="scientific">marine metagenome</name>
    <dbReference type="NCBI Taxonomy" id="408172"/>
    <lineage>
        <taxon>unclassified sequences</taxon>
        <taxon>metagenomes</taxon>
        <taxon>ecological metagenomes</taxon>
    </lineage>
</organism>
<proteinExistence type="predicted"/>
<accession>A0A381QHJ3</accession>
<evidence type="ECO:0000313" key="1">
    <source>
        <dbReference type="EMBL" id="SUZ78805.1"/>
    </source>
</evidence>
<name>A0A381QHJ3_9ZZZZ</name>
<dbReference type="AlphaFoldDB" id="A0A381QHJ3"/>